<evidence type="ECO:0000313" key="10">
    <source>
        <dbReference type="Proteomes" id="UP000595897"/>
    </source>
</evidence>
<keyword evidence="7" id="KW-0732">Signal</keyword>
<dbReference type="RefSeq" id="WP_271715256.1">
    <property type="nucleotide sequence ID" value="NZ_AP024169.1"/>
</dbReference>
<name>A0A7R7EJT4_9FIRM</name>
<dbReference type="EC" id="3.2.1.52" evidence="3"/>
<evidence type="ECO:0000313" key="9">
    <source>
        <dbReference type="EMBL" id="BCN30005.1"/>
    </source>
</evidence>
<protein>
    <recommendedName>
        <fullName evidence="3">beta-N-acetylhexosaminidase</fullName>
        <ecNumber evidence="3">3.2.1.52</ecNumber>
    </recommendedName>
</protein>
<evidence type="ECO:0000256" key="4">
    <source>
        <dbReference type="ARBA" id="ARBA00022801"/>
    </source>
</evidence>
<dbReference type="Pfam" id="PF00933">
    <property type="entry name" value="Glyco_hydro_3"/>
    <property type="match status" value="1"/>
</dbReference>
<proteinExistence type="inferred from homology"/>
<feature type="chain" id="PRO_5039487672" description="beta-N-acetylhexosaminidase" evidence="7">
    <location>
        <begin position="22"/>
        <end position="485"/>
    </location>
</feature>
<dbReference type="Proteomes" id="UP000595897">
    <property type="component" value="Chromosome"/>
</dbReference>
<dbReference type="PROSITE" id="PS00775">
    <property type="entry name" value="GLYCOSYL_HYDROL_F3"/>
    <property type="match status" value="1"/>
</dbReference>
<dbReference type="InterPro" id="IPR036962">
    <property type="entry name" value="Glyco_hydro_3_N_sf"/>
</dbReference>
<organism evidence="9 10">
    <name type="scientific">Anaeromicropila herbilytica</name>
    <dbReference type="NCBI Taxonomy" id="2785025"/>
    <lineage>
        <taxon>Bacteria</taxon>
        <taxon>Bacillati</taxon>
        <taxon>Bacillota</taxon>
        <taxon>Clostridia</taxon>
        <taxon>Lachnospirales</taxon>
        <taxon>Lachnospiraceae</taxon>
        <taxon>Anaeromicropila</taxon>
    </lineage>
</organism>
<evidence type="ECO:0000256" key="2">
    <source>
        <dbReference type="ARBA" id="ARBA00005336"/>
    </source>
</evidence>
<evidence type="ECO:0000256" key="1">
    <source>
        <dbReference type="ARBA" id="ARBA00001231"/>
    </source>
</evidence>
<dbReference type="Gene3D" id="3.20.20.300">
    <property type="entry name" value="Glycoside hydrolase, family 3, N-terminal domain"/>
    <property type="match status" value="1"/>
</dbReference>
<feature type="compositionally biased region" description="Basic and acidic residues" evidence="6">
    <location>
        <begin position="56"/>
        <end position="75"/>
    </location>
</feature>
<keyword evidence="10" id="KW-1185">Reference proteome</keyword>
<dbReference type="InterPro" id="IPR019800">
    <property type="entry name" value="Glyco_hydro_3_AS"/>
</dbReference>
<feature type="domain" description="Glycoside hydrolase family 3 N-terminal" evidence="8">
    <location>
        <begin position="135"/>
        <end position="466"/>
    </location>
</feature>
<dbReference type="KEGG" id="ahb:bsdtb5_13000"/>
<dbReference type="SUPFAM" id="SSF51445">
    <property type="entry name" value="(Trans)glycosidases"/>
    <property type="match status" value="1"/>
</dbReference>
<reference evidence="9 10" key="1">
    <citation type="submission" date="2020-11" db="EMBL/GenBank/DDBJ databases">
        <title>Draft genome sequencing of a Lachnospiraceae strain isolated from anoxic soil subjected to BSD treatment.</title>
        <authorList>
            <person name="Uek A."/>
            <person name="Tonouchi A."/>
        </authorList>
    </citation>
    <scope>NUCLEOTIDE SEQUENCE [LARGE SCALE GENOMIC DNA]</scope>
    <source>
        <strain evidence="9 10">TB5</strain>
    </source>
</reference>
<sequence length="485" mass="53289">MKKLIYIAMVLMMVFSVSCTKSDSKENNTVNTENTQKQNKTSKEVTSNTKDTSSGKNKDTSSDKNNDTVASKDSDANTEEEDKDTTEEDNTADEGVKVISSDASQVEKDGEESLLVTDKVVIDGMTEDILNNMSLEEKIGQLFIVSCESLDTSKGHCFEWRNVTKNMRSTLNKYHVGGIILYSRNVESIDQTQRMIADFQESSRVPLFISIEEEGGDMSPLANNLNMNMTQFPNMSVIGELNNKDYANHMGKTIGKEIKELGFNLDFAPVTDVNTGDENSKIGNRSFGSDPLIVSDMVSEVVNGIQSQNVAATIKNFPGEGSITEETQNGSVNIDNTLEQLRKINFVPFKEGIKAGADVIMVSHASISRVTEDMVPASLSSLVMRSILRTELGFDGVIITDALNKKAITDHYSSRAAALKVVKAGGDMLLTPENLKSAYNGLLNAVEDGSIKESQIDNMVRRILKLKLKRGIILSNTNLIERDNK</sequence>
<feature type="compositionally biased region" description="Polar residues" evidence="6">
    <location>
        <begin position="21"/>
        <end position="55"/>
    </location>
</feature>
<evidence type="ECO:0000256" key="7">
    <source>
        <dbReference type="SAM" id="SignalP"/>
    </source>
</evidence>
<dbReference type="InterPro" id="IPR001764">
    <property type="entry name" value="Glyco_hydro_3_N"/>
</dbReference>
<comment type="catalytic activity">
    <reaction evidence="1">
        <text>Hydrolysis of terminal non-reducing N-acetyl-D-hexosamine residues in N-acetyl-beta-D-hexosaminides.</text>
        <dbReference type="EC" id="3.2.1.52"/>
    </reaction>
</comment>
<feature type="signal peptide" evidence="7">
    <location>
        <begin position="1"/>
        <end position="21"/>
    </location>
</feature>
<evidence type="ECO:0000259" key="8">
    <source>
        <dbReference type="Pfam" id="PF00933"/>
    </source>
</evidence>
<dbReference type="GO" id="GO:0004563">
    <property type="term" value="F:beta-N-acetylhexosaminidase activity"/>
    <property type="evidence" value="ECO:0007669"/>
    <property type="project" value="UniProtKB-EC"/>
</dbReference>
<dbReference type="InterPro" id="IPR017853">
    <property type="entry name" value="GH"/>
</dbReference>
<gene>
    <name evidence="9" type="ORF">bsdtb5_13000</name>
</gene>
<dbReference type="AlphaFoldDB" id="A0A7R7EJT4"/>
<dbReference type="PROSITE" id="PS51257">
    <property type="entry name" value="PROKAR_LIPOPROTEIN"/>
    <property type="match status" value="1"/>
</dbReference>
<feature type="region of interest" description="Disordered" evidence="6">
    <location>
        <begin position="21"/>
        <end position="111"/>
    </location>
</feature>
<evidence type="ECO:0000256" key="6">
    <source>
        <dbReference type="SAM" id="MobiDB-lite"/>
    </source>
</evidence>
<feature type="compositionally biased region" description="Acidic residues" evidence="6">
    <location>
        <begin position="76"/>
        <end position="92"/>
    </location>
</feature>
<dbReference type="InterPro" id="IPR050226">
    <property type="entry name" value="NagZ_Beta-hexosaminidase"/>
</dbReference>
<evidence type="ECO:0000256" key="3">
    <source>
        <dbReference type="ARBA" id="ARBA00012663"/>
    </source>
</evidence>
<accession>A0A7R7EJT4</accession>
<dbReference type="EMBL" id="AP024169">
    <property type="protein sequence ID" value="BCN30005.1"/>
    <property type="molecule type" value="Genomic_DNA"/>
</dbReference>
<dbReference type="PANTHER" id="PTHR30480:SF13">
    <property type="entry name" value="BETA-HEXOSAMINIDASE"/>
    <property type="match status" value="1"/>
</dbReference>
<dbReference type="PANTHER" id="PTHR30480">
    <property type="entry name" value="BETA-HEXOSAMINIDASE-RELATED"/>
    <property type="match status" value="1"/>
</dbReference>
<evidence type="ECO:0000256" key="5">
    <source>
        <dbReference type="ARBA" id="ARBA00023295"/>
    </source>
</evidence>
<dbReference type="GO" id="GO:0009254">
    <property type="term" value="P:peptidoglycan turnover"/>
    <property type="evidence" value="ECO:0007669"/>
    <property type="project" value="TreeGrafter"/>
</dbReference>
<keyword evidence="5" id="KW-0326">Glycosidase</keyword>
<keyword evidence="4" id="KW-0378">Hydrolase</keyword>
<comment type="similarity">
    <text evidence="2">Belongs to the glycosyl hydrolase 3 family.</text>
</comment>
<dbReference type="GO" id="GO:0005975">
    <property type="term" value="P:carbohydrate metabolic process"/>
    <property type="evidence" value="ECO:0007669"/>
    <property type="project" value="InterPro"/>
</dbReference>